<dbReference type="AlphaFoldDB" id="A0AAW9PQT0"/>
<dbReference type="InterPro" id="IPR029058">
    <property type="entry name" value="AB_hydrolase_fold"/>
</dbReference>
<dbReference type="SUPFAM" id="SSF53474">
    <property type="entry name" value="alpha/beta-Hydrolases"/>
    <property type="match status" value="1"/>
</dbReference>
<evidence type="ECO:0000259" key="1">
    <source>
        <dbReference type="Pfam" id="PF00561"/>
    </source>
</evidence>
<evidence type="ECO:0000313" key="3">
    <source>
        <dbReference type="Proteomes" id="UP001333818"/>
    </source>
</evidence>
<dbReference type="Proteomes" id="UP001333818">
    <property type="component" value="Unassembled WGS sequence"/>
</dbReference>
<dbReference type="Gene3D" id="3.40.50.1820">
    <property type="entry name" value="alpha/beta hydrolase"/>
    <property type="match status" value="1"/>
</dbReference>
<dbReference type="Pfam" id="PF00561">
    <property type="entry name" value="Abhydrolase_1"/>
    <property type="match status" value="1"/>
</dbReference>
<feature type="domain" description="AB hydrolase-1" evidence="1">
    <location>
        <begin position="44"/>
        <end position="262"/>
    </location>
</feature>
<sequence length="281" mass="31609">MKTQVKPLDKIQTNGRNLHYETFGNPSDPAVLLICDLASQCLSWFPYFYEPIVEQGYYVIRFDHRDIGLSDWVDPREWQSNPYSIEDMAKDTIGLLDALHIEKAHIIGASMGGMIAQRIAISHPTYVHTLTSMLSAAEASKLKFNLSLLPAFDAFRPPLEVHLKFWSMLAGTRYPFDCKPYQDLYHEGFVTRQGYNPQCFIHHLAAVQLSGTRLHELGRIQAPTMVVHGTEDPLISEAHASVYAQEIPKATYLALDGVGHEIPEPIAPTVLSAIFNLFSKI</sequence>
<gene>
    <name evidence="2" type="ORF">V2H45_04635</name>
</gene>
<proteinExistence type="predicted"/>
<accession>A0AAW9PQT0</accession>
<organism evidence="2 3">
    <name type="scientific">Tumidithrix elongata BACA0141</name>
    <dbReference type="NCBI Taxonomy" id="2716417"/>
    <lineage>
        <taxon>Bacteria</taxon>
        <taxon>Bacillati</taxon>
        <taxon>Cyanobacteriota</taxon>
        <taxon>Cyanophyceae</taxon>
        <taxon>Pseudanabaenales</taxon>
        <taxon>Pseudanabaenaceae</taxon>
        <taxon>Tumidithrix</taxon>
        <taxon>Tumidithrix elongata</taxon>
    </lineage>
</organism>
<reference evidence="2" key="1">
    <citation type="submission" date="2024-01" db="EMBL/GenBank/DDBJ databases">
        <title>Bank of Algae and Cyanobacteria of the Azores (BACA) strain genomes.</title>
        <authorList>
            <person name="Luz R."/>
            <person name="Cordeiro R."/>
            <person name="Fonseca A."/>
            <person name="Goncalves V."/>
        </authorList>
    </citation>
    <scope>NUCLEOTIDE SEQUENCE</scope>
    <source>
        <strain evidence="2">BACA0141</strain>
    </source>
</reference>
<dbReference type="InterPro" id="IPR000073">
    <property type="entry name" value="AB_hydrolase_1"/>
</dbReference>
<dbReference type="GO" id="GO:0016787">
    <property type="term" value="F:hydrolase activity"/>
    <property type="evidence" value="ECO:0007669"/>
    <property type="project" value="UniProtKB-KW"/>
</dbReference>
<protein>
    <submittedName>
        <fullName evidence="2">Alpha/beta hydrolase</fullName>
    </submittedName>
</protein>
<name>A0AAW9PQT0_9CYAN</name>
<keyword evidence="2" id="KW-0378">Hydrolase</keyword>
<evidence type="ECO:0000313" key="2">
    <source>
        <dbReference type="EMBL" id="MEE3716032.1"/>
    </source>
</evidence>
<keyword evidence="3" id="KW-1185">Reference proteome</keyword>
<dbReference type="PANTHER" id="PTHR43433:SF5">
    <property type="entry name" value="AB HYDROLASE-1 DOMAIN-CONTAINING PROTEIN"/>
    <property type="match status" value="1"/>
</dbReference>
<dbReference type="PRINTS" id="PR00111">
    <property type="entry name" value="ABHYDROLASE"/>
</dbReference>
<dbReference type="PANTHER" id="PTHR43433">
    <property type="entry name" value="HYDROLASE, ALPHA/BETA FOLD FAMILY PROTEIN"/>
    <property type="match status" value="1"/>
</dbReference>
<dbReference type="EMBL" id="JAZBJZ010000011">
    <property type="protein sequence ID" value="MEE3716032.1"/>
    <property type="molecule type" value="Genomic_DNA"/>
</dbReference>
<comment type="caution">
    <text evidence="2">The sequence shown here is derived from an EMBL/GenBank/DDBJ whole genome shotgun (WGS) entry which is preliminary data.</text>
</comment>
<dbReference type="InterPro" id="IPR050471">
    <property type="entry name" value="AB_hydrolase"/>
</dbReference>